<dbReference type="InParanoid" id="A0A2K1JZR9"/>
<dbReference type="Gramene" id="Pp3c10_20080V3.1">
    <property type="protein sequence ID" value="Pp3c10_20080V3.1"/>
    <property type="gene ID" value="Pp3c10_20080"/>
</dbReference>
<accession>A0A2K1JZR9</accession>
<name>A0A2K1JZR9_PHYPA</name>
<keyword evidence="3" id="KW-1185">Reference proteome</keyword>
<organism evidence="1">
    <name type="scientific">Physcomitrium patens</name>
    <name type="common">Spreading-leaved earth moss</name>
    <name type="synonym">Physcomitrella patens</name>
    <dbReference type="NCBI Taxonomy" id="3218"/>
    <lineage>
        <taxon>Eukaryota</taxon>
        <taxon>Viridiplantae</taxon>
        <taxon>Streptophyta</taxon>
        <taxon>Embryophyta</taxon>
        <taxon>Bryophyta</taxon>
        <taxon>Bryophytina</taxon>
        <taxon>Bryopsida</taxon>
        <taxon>Funariidae</taxon>
        <taxon>Funariales</taxon>
        <taxon>Funariaceae</taxon>
        <taxon>Physcomitrium</taxon>
    </lineage>
</organism>
<dbReference type="EnsemblPlants" id="Pp3c10_20080V3.1">
    <property type="protein sequence ID" value="Pp3c10_20080V3.1"/>
    <property type="gene ID" value="Pp3c10_20080"/>
</dbReference>
<evidence type="ECO:0000313" key="1">
    <source>
        <dbReference type="EMBL" id="PNR47018.1"/>
    </source>
</evidence>
<dbReference type="AlphaFoldDB" id="A0A2K1JZR9"/>
<sequence>MSIIPYANIICSLMYAILCTTPNISFEVSMDTLNFSILFDLKHERSEEITYIVNIDFVKDLNKKRSPINYVFVLVGRFISKYMAISKEVHIDVRHHYIKDIINSIKVYLNKINIHKNARDMLTKLVIIKKFIFYLNLLNIRNI</sequence>
<gene>
    <name evidence="1" type="ORF">PHYPA_014138</name>
</gene>
<evidence type="ECO:0008006" key="4">
    <source>
        <dbReference type="Google" id="ProtNLM"/>
    </source>
</evidence>
<reference evidence="1 3" key="2">
    <citation type="journal article" date="2018" name="Plant J.">
        <title>The Physcomitrella patens chromosome-scale assembly reveals moss genome structure and evolution.</title>
        <authorList>
            <person name="Lang D."/>
            <person name="Ullrich K.K."/>
            <person name="Murat F."/>
            <person name="Fuchs J."/>
            <person name="Jenkins J."/>
            <person name="Haas F.B."/>
            <person name="Piednoel M."/>
            <person name="Gundlach H."/>
            <person name="Van Bel M."/>
            <person name="Meyberg R."/>
            <person name="Vives C."/>
            <person name="Morata J."/>
            <person name="Symeonidi A."/>
            <person name="Hiss M."/>
            <person name="Muchero W."/>
            <person name="Kamisugi Y."/>
            <person name="Saleh O."/>
            <person name="Blanc G."/>
            <person name="Decker E.L."/>
            <person name="van Gessel N."/>
            <person name="Grimwood J."/>
            <person name="Hayes R.D."/>
            <person name="Graham S.W."/>
            <person name="Gunter L.E."/>
            <person name="McDaniel S.F."/>
            <person name="Hoernstein S.N.W."/>
            <person name="Larsson A."/>
            <person name="Li F.W."/>
            <person name="Perroud P.F."/>
            <person name="Phillips J."/>
            <person name="Ranjan P."/>
            <person name="Rokshar D.S."/>
            <person name="Rothfels C.J."/>
            <person name="Schneider L."/>
            <person name="Shu S."/>
            <person name="Stevenson D.W."/>
            <person name="Thummler F."/>
            <person name="Tillich M."/>
            <person name="Villarreal Aguilar J.C."/>
            <person name="Widiez T."/>
            <person name="Wong G.K."/>
            <person name="Wymore A."/>
            <person name="Zhang Y."/>
            <person name="Zimmer A.D."/>
            <person name="Quatrano R.S."/>
            <person name="Mayer K.F.X."/>
            <person name="Goodstein D."/>
            <person name="Casacuberta J.M."/>
            <person name="Vandepoele K."/>
            <person name="Reski R."/>
            <person name="Cuming A.C."/>
            <person name="Tuskan G.A."/>
            <person name="Maumus F."/>
            <person name="Salse J."/>
            <person name="Schmutz J."/>
            <person name="Rensing S.A."/>
        </authorList>
    </citation>
    <scope>NUCLEOTIDE SEQUENCE [LARGE SCALE GENOMIC DNA]</scope>
    <source>
        <strain evidence="2 3">cv. Gransden 2004</strain>
    </source>
</reference>
<evidence type="ECO:0000313" key="2">
    <source>
        <dbReference type="EnsemblPlants" id="Pp3c10_20080V3.1"/>
    </source>
</evidence>
<dbReference type="Proteomes" id="UP000006727">
    <property type="component" value="Chromosome 10"/>
</dbReference>
<reference evidence="2" key="3">
    <citation type="submission" date="2020-12" db="UniProtKB">
        <authorList>
            <consortium name="EnsemblPlants"/>
        </authorList>
    </citation>
    <scope>IDENTIFICATION</scope>
</reference>
<proteinExistence type="predicted"/>
<protein>
    <recommendedName>
        <fullName evidence="4">Reverse transcriptase Ty1/copia-type domain-containing protein</fullName>
    </recommendedName>
</protein>
<reference evidence="1 3" key="1">
    <citation type="journal article" date="2008" name="Science">
        <title>The Physcomitrella genome reveals evolutionary insights into the conquest of land by plants.</title>
        <authorList>
            <person name="Rensing S."/>
            <person name="Lang D."/>
            <person name="Zimmer A."/>
            <person name="Terry A."/>
            <person name="Salamov A."/>
            <person name="Shapiro H."/>
            <person name="Nishiyama T."/>
            <person name="Perroud P.-F."/>
            <person name="Lindquist E."/>
            <person name="Kamisugi Y."/>
            <person name="Tanahashi T."/>
            <person name="Sakakibara K."/>
            <person name="Fujita T."/>
            <person name="Oishi K."/>
            <person name="Shin-I T."/>
            <person name="Kuroki Y."/>
            <person name="Toyoda A."/>
            <person name="Suzuki Y."/>
            <person name="Hashimoto A."/>
            <person name="Yamaguchi K."/>
            <person name="Sugano A."/>
            <person name="Kohara Y."/>
            <person name="Fujiyama A."/>
            <person name="Anterola A."/>
            <person name="Aoki S."/>
            <person name="Ashton N."/>
            <person name="Barbazuk W.B."/>
            <person name="Barker E."/>
            <person name="Bennetzen J."/>
            <person name="Bezanilla M."/>
            <person name="Blankenship R."/>
            <person name="Cho S.H."/>
            <person name="Dutcher S."/>
            <person name="Estelle M."/>
            <person name="Fawcett J.A."/>
            <person name="Gundlach H."/>
            <person name="Hanada K."/>
            <person name="Heyl A."/>
            <person name="Hicks K.A."/>
            <person name="Hugh J."/>
            <person name="Lohr M."/>
            <person name="Mayer K."/>
            <person name="Melkozernov A."/>
            <person name="Murata T."/>
            <person name="Nelson D."/>
            <person name="Pils B."/>
            <person name="Prigge M."/>
            <person name="Reiss B."/>
            <person name="Renner T."/>
            <person name="Rombauts S."/>
            <person name="Rushton P."/>
            <person name="Sanderfoot A."/>
            <person name="Schween G."/>
            <person name="Shiu S.-H."/>
            <person name="Stueber K."/>
            <person name="Theodoulou F.L."/>
            <person name="Tu H."/>
            <person name="Van de Peer Y."/>
            <person name="Verrier P.J."/>
            <person name="Waters E."/>
            <person name="Wood A."/>
            <person name="Yang L."/>
            <person name="Cove D."/>
            <person name="Cuming A."/>
            <person name="Hasebe M."/>
            <person name="Lucas S."/>
            <person name="Mishler D.B."/>
            <person name="Reski R."/>
            <person name="Grigoriev I."/>
            <person name="Quatrano R.S."/>
            <person name="Boore J.L."/>
        </authorList>
    </citation>
    <scope>NUCLEOTIDE SEQUENCE [LARGE SCALE GENOMIC DNA]</scope>
    <source>
        <strain evidence="2 3">cv. Gransden 2004</strain>
    </source>
</reference>
<dbReference type="EMBL" id="ABEU02000010">
    <property type="protein sequence ID" value="PNR47018.1"/>
    <property type="molecule type" value="Genomic_DNA"/>
</dbReference>
<evidence type="ECO:0000313" key="3">
    <source>
        <dbReference type="Proteomes" id="UP000006727"/>
    </source>
</evidence>